<dbReference type="InterPro" id="IPR002104">
    <property type="entry name" value="Integrase_catalytic"/>
</dbReference>
<keyword evidence="2" id="KW-0238">DNA-binding</keyword>
<evidence type="ECO:0000259" key="5">
    <source>
        <dbReference type="PROSITE" id="PS51898"/>
    </source>
</evidence>
<name>A0ABS1MHI9_9NOCA</name>
<feature type="compositionally biased region" description="Basic residues" evidence="4">
    <location>
        <begin position="321"/>
        <end position="330"/>
    </location>
</feature>
<evidence type="ECO:0000256" key="1">
    <source>
        <dbReference type="ARBA" id="ARBA00008857"/>
    </source>
</evidence>
<keyword evidence="7" id="KW-1185">Reference proteome</keyword>
<gene>
    <name evidence="6" type="ORF">JK358_34350</name>
</gene>
<evidence type="ECO:0000256" key="3">
    <source>
        <dbReference type="ARBA" id="ARBA00023172"/>
    </source>
</evidence>
<proteinExistence type="inferred from homology"/>
<dbReference type="Gene3D" id="1.10.443.10">
    <property type="entry name" value="Intergrase catalytic core"/>
    <property type="match status" value="1"/>
</dbReference>
<evidence type="ECO:0000256" key="4">
    <source>
        <dbReference type="SAM" id="MobiDB-lite"/>
    </source>
</evidence>
<sequence length="421" mass="46961">MAARRNRRAGVEDRWYKTVSTRREDGTTTRERAKSANYGCAKRWRARYVDDEGQEHVQSFARKVDAQDWLDAATSSLVTGTHVAPSAGRETIGAIGERWLKAQAHLKETTTFNRGHTWGLHVKPRWGSTEVRDVRTTDVRAWVAEMIAKKAGVPTIENAVGILRMICETAVEDRQIPRNPCARVKLPKRSHRARGYLTHVQVEQLAREATEMSTVIRFLAYTGLRWGEMAALKVSSFDMLRRRVNVLEAVAEVKGKAVWSTTKTHARRSVPFPKFLAEELAGHMRGKDRDALVFTSPQGAVLRVSTYRKRVFRPAVSRLRDPKRKQARAKGSKDPAPQFPYVSPHDLRHTAVSLAISAGANVKAVQTMLGHKSAAMTLDTYADLFPDDLESVAEALDAAARSAIAAAADELRTGTDDQRSE</sequence>
<comment type="caution">
    <text evidence="6">The sequence shown here is derived from an EMBL/GenBank/DDBJ whole genome shotgun (WGS) entry which is preliminary data.</text>
</comment>
<evidence type="ECO:0000313" key="6">
    <source>
        <dbReference type="EMBL" id="MBL1079500.1"/>
    </source>
</evidence>
<dbReference type="Proteomes" id="UP000602198">
    <property type="component" value="Unassembled WGS sequence"/>
</dbReference>
<dbReference type="PROSITE" id="PS51898">
    <property type="entry name" value="TYR_RECOMBINASE"/>
    <property type="match status" value="1"/>
</dbReference>
<dbReference type="InterPro" id="IPR013762">
    <property type="entry name" value="Integrase-like_cat_sf"/>
</dbReference>
<dbReference type="PANTHER" id="PTHR30349:SF64">
    <property type="entry name" value="PROPHAGE INTEGRASE INTD-RELATED"/>
    <property type="match status" value="1"/>
</dbReference>
<dbReference type="CDD" id="cd01189">
    <property type="entry name" value="INT_ICEBs1_C_like"/>
    <property type="match status" value="1"/>
</dbReference>
<comment type="similarity">
    <text evidence="1">Belongs to the 'phage' integrase family.</text>
</comment>
<dbReference type="RefSeq" id="WP_201956121.1">
    <property type="nucleotide sequence ID" value="NZ_JAERRJ010000017.1"/>
</dbReference>
<organism evidence="6 7">
    <name type="scientific">Nocardia acididurans</name>
    <dbReference type="NCBI Taxonomy" id="2802282"/>
    <lineage>
        <taxon>Bacteria</taxon>
        <taxon>Bacillati</taxon>
        <taxon>Actinomycetota</taxon>
        <taxon>Actinomycetes</taxon>
        <taxon>Mycobacteriales</taxon>
        <taxon>Nocardiaceae</taxon>
        <taxon>Nocardia</taxon>
    </lineage>
</organism>
<evidence type="ECO:0000313" key="7">
    <source>
        <dbReference type="Proteomes" id="UP000602198"/>
    </source>
</evidence>
<evidence type="ECO:0000256" key="2">
    <source>
        <dbReference type="ARBA" id="ARBA00023125"/>
    </source>
</evidence>
<accession>A0ABS1MHI9</accession>
<dbReference type="PANTHER" id="PTHR30349">
    <property type="entry name" value="PHAGE INTEGRASE-RELATED"/>
    <property type="match status" value="1"/>
</dbReference>
<dbReference type="InterPro" id="IPR010998">
    <property type="entry name" value="Integrase_recombinase_N"/>
</dbReference>
<dbReference type="InterPro" id="IPR011010">
    <property type="entry name" value="DNA_brk_join_enz"/>
</dbReference>
<dbReference type="Gene3D" id="1.10.150.130">
    <property type="match status" value="1"/>
</dbReference>
<feature type="region of interest" description="Disordered" evidence="4">
    <location>
        <begin position="318"/>
        <end position="342"/>
    </location>
</feature>
<dbReference type="EMBL" id="JAERRJ010000017">
    <property type="protein sequence ID" value="MBL1079500.1"/>
    <property type="molecule type" value="Genomic_DNA"/>
</dbReference>
<dbReference type="Pfam" id="PF00589">
    <property type="entry name" value="Phage_integrase"/>
    <property type="match status" value="1"/>
</dbReference>
<dbReference type="InterPro" id="IPR050090">
    <property type="entry name" value="Tyrosine_recombinase_XerCD"/>
</dbReference>
<keyword evidence="3" id="KW-0233">DNA recombination</keyword>
<dbReference type="SUPFAM" id="SSF56349">
    <property type="entry name" value="DNA breaking-rejoining enzymes"/>
    <property type="match status" value="1"/>
</dbReference>
<reference evidence="6 7" key="1">
    <citation type="submission" date="2021-01" db="EMBL/GenBank/DDBJ databases">
        <title>WGS of actinomycetes isolated from Thailand.</title>
        <authorList>
            <person name="Thawai C."/>
        </authorList>
    </citation>
    <scope>NUCLEOTIDE SEQUENCE [LARGE SCALE GENOMIC DNA]</scope>
    <source>
        <strain evidence="6 7">LPG 2</strain>
    </source>
</reference>
<protein>
    <submittedName>
        <fullName evidence="6">Site-specific integrase</fullName>
    </submittedName>
</protein>
<feature type="domain" description="Tyr recombinase" evidence="5">
    <location>
        <begin position="192"/>
        <end position="394"/>
    </location>
</feature>